<evidence type="ECO:0000256" key="1">
    <source>
        <dbReference type="SAM" id="MobiDB-lite"/>
    </source>
</evidence>
<reference evidence="2 3" key="1">
    <citation type="submission" date="2020-02" db="EMBL/GenBank/DDBJ databases">
        <title>Draft genome sequence of Haematococcus lacustris strain NIES-144.</title>
        <authorList>
            <person name="Morimoto D."/>
            <person name="Nakagawa S."/>
            <person name="Yoshida T."/>
            <person name="Sawayama S."/>
        </authorList>
    </citation>
    <scope>NUCLEOTIDE SEQUENCE [LARGE SCALE GENOMIC DNA]</scope>
    <source>
        <strain evidence="2 3">NIES-144</strain>
    </source>
</reference>
<accession>A0A699Z4Y7</accession>
<evidence type="ECO:0000313" key="3">
    <source>
        <dbReference type="Proteomes" id="UP000485058"/>
    </source>
</evidence>
<dbReference type="Proteomes" id="UP000485058">
    <property type="component" value="Unassembled WGS sequence"/>
</dbReference>
<name>A0A699Z4Y7_HAELA</name>
<protein>
    <submittedName>
        <fullName evidence="2">Uncharacterized protein</fullName>
    </submittedName>
</protein>
<gene>
    <name evidence="2" type="ORF">HaLaN_13082</name>
</gene>
<keyword evidence="3" id="KW-1185">Reference proteome</keyword>
<organism evidence="2 3">
    <name type="scientific">Haematococcus lacustris</name>
    <name type="common">Green alga</name>
    <name type="synonym">Haematococcus pluvialis</name>
    <dbReference type="NCBI Taxonomy" id="44745"/>
    <lineage>
        <taxon>Eukaryota</taxon>
        <taxon>Viridiplantae</taxon>
        <taxon>Chlorophyta</taxon>
        <taxon>core chlorophytes</taxon>
        <taxon>Chlorophyceae</taxon>
        <taxon>CS clade</taxon>
        <taxon>Chlamydomonadales</taxon>
        <taxon>Haematococcaceae</taxon>
        <taxon>Haematococcus</taxon>
    </lineage>
</organism>
<proteinExistence type="predicted"/>
<dbReference type="EMBL" id="BLLF01001026">
    <property type="protein sequence ID" value="GFH16625.1"/>
    <property type="molecule type" value="Genomic_DNA"/>
</dbReference>
<feature type="region of interest" description="Disordered" evidence="1">
    <location>
        <begin position="203"/>
        <end position="282"/>
    </location>
</feature>
<evidence type="ECO:0000313" key="2">
    <source>
        <dbReference type="EMBL" id="GFH16625.1"/>
    </source>
</evidence>
<dbReference type="AlphaFoldDB" id="A0A699Z4Y7"/>
<comment type="caution">
    <text evidence="2">The sequence shown here is derived from an EMBL/GenBank/DDBJ whole genome shotgun (WGS) entry which is preliminary data.</text>
</comment>
<sequence length="306" mass="32027">ISGDRSSLLLAGVTAGGLLLLAPLALITRTSLALTAGFAVLLPTALVQQQQPPMKQSALPDQSSGQLVADQLARWKLTKDQVKHDSGLNNARRDTEEWLAPIKPHLQHLAAASSAGTSLEANLKHITVTLATWVALEEDMAEVSMERHGRAKQLVVFYGAAGIGTGGGWGADAVLRACCKVVCRPRGTDQQRGGVVLVDEHRTTQAPHSSQEATPAAASEPGLSTPPPAKRSKRIEAEQAAEPTESTEVEQAAEPTQPTKGTGKSKVQAAKAKPAPQPGSCKAHCIKLDTKAIYGLMRAAGMGADV</sequence>
<feature type="compositionally biased region" description="Polar residues" evidence="1">
    <location>
        <begin position="204"/>
        <end position="213"/>
    </location>
</feature>
<feature type="non-terminal residue" evidence="2">
    <location>
        <position position="1"/>
    </location>
</feature>